<gene>
    <name evidence="1" type="ORF">H4696_008457</name>
</gene>
<proteinExistence type="predicted"/>
<protein>
    <submittedName>
        <fullName evidence="1">Uncharacterized protein</fullName>
    </submittedName>
</protein>
<comment type="caution">
    <text evidence="1">The sequence shown here is derived from an EMBL/GenBank/DDBJ whole genome shotgun (WGS) entry which is preliminary data.</text>
</comment>
<accession>A0ABR9IDU3</accession>
<sequence>MTTAEQPEHRCSADIRRDVDAYRAALTETARGGDRDEYSDALASLRAAEAELKEAELREFNTLTEGLNRGNAAA</sequence>
<organism evidence="1 2">
    <name type="scientific">Amycolatopsis lexingtonensis</name>
    <dbReference type="NCBI Taxonomy" id="218822"/>
    <lineage>
        <taxon>Bacteria</taxon>
        <taxon>Bacillati</taxon>
        <taxon>Actinomycetota</taxon>
        <taxon>Actinomycetes</taxon>
        <taxon>Pseudonocardiales</taxon>
        <taxon>Pseudonocardiaceae</taxon>
        <taxon>Amycolatopsis</taxon>
    </lineage>
</organism>
<evidence type="ECO:0000313" key="2">
    <source>
        <dbReference type="Proteomes" id="UP000631670"/>
    </source>
</evidence>
<reference evidence="1 2" key="1">
    <citation type="submission" date="2020-10" db="EMBL/GenBank/DDBJ databases">
        <title>Sequencing the genomes of 1000 actinobacteria strains.</title>
        <authorList>
            <person name="Klenk H.-P."/>
        </authorList>
    </citation>
    <scope>NUCLEOTIDE SEQUENCE [LARGE SCALE GENOMIC DNA]</scope>
    <source>
        <strain evidence="1 2">DSM 44653</strain>
    </source>
</reference>
<keyword evidence="2" id="KW-1185">Reference proteome</keyword>
<evidence type="ECO:0000313" key="1">
    <source>
        <dbReference type="EMBL" id="MBE1501357.1"/>
    </source>
</evidence>
<dbReference type="Proteomes" id="UP000631670">
    <property type="component" value="Unassembled WGS sequence"/>
</dbReference>
<name>A0ABR9IDU3_9PSEU</name>
<dbReference type="RefSeq" id="WP_192782822.1">
    <property type="nucleotide sequence ID" value="NZ_JADBEG010000001.1"/>
</dbReference>
<dbReference type="EMBL" id="JADBEG010000001">
    <property type="protein sequence ID" value="MBE1501357.1"/>
    <property type="molecule type" value="Genomic_DNA"/>
</dbReference>